<dbReference type="Proteomes" id="UP000439123">
    <property type="component" value="Unassembled WGS sequence"/>
</dbReference>
<sequence length="185" mass="20747">MCYCINQQTMEYIDARDEYLSATCGLPGGAYADEPSISAKDGFAICRDDVANIWVYVADNRGKYAYNKITRQRVQVTTLGEISPDFTLSAPQSSFDVWDKNAGAWVKDEGAEQQWLTEQANYQRQQLMSTASIEIASLVDALDPAIIDNPDDSLQVKLTGWKRYRAELSQVNTTSHPVEWPLPPQ</sequence>
<dbReference type="InterPro" id="IPR003458">
    <property type="entry name" value="Phage_T4_Gp38_tail_assem"/>
</dbReference>
<reference evidence="1 2" key="1">
    <citation type="submission" date="2019-10" db="EMBL/GenBank/DDBJ databases">
        <authorList>
            <person name="Karimi E."/>
        </authorList>
    </citation>
    <scope>NUCLEOTIDE SEQUENCE [LARGE SCALE GENOMIC DNA]</scope>
    <source>
        <strain evidence="1">Aeromonas sp. 8C</strain>
    </source>
</reference>
<evidence type="ECO:0000313" key="2">
    <source>
        <dbReference type="Proteomes" id="UP000439123"/>
    </source>
</evidence>
<proteinExistence type="predicted"/>
<evidence type="ECO:0000313" key="1">
    <source>
        <dbReference type="EMBL" id="VXA84076.1"/>
    </source>
</evidence>
<gene>
    <name evidence="1" type="ORF">AERO8C_160229</name>
</gene>
<accession>A0A653KY29</accession>
<organism evidence="1 2">
    <name type="scientific">Aeromonas veronii</name>
    <dbReference type="NCBI Taxonomy" id="654"/>
    <lineage>
        <taxon>Bacteria</taxon>
        <taxon>Pseudomonadati</taxon>
        <taxon>Pseudomonadota</taxon>
        <taxon>Gammaproteobacteria</taxon>
        <taxon>Aeromonadales</taxon>
        <taxon>Aeromonadaceae</taxon>
        <taxon>Aeromonas</taxon>
    </lineage>
</organism>
<evidence type="ECO:0008006" key="3">
    <source>
        <dbReference type="Google" id="ProtNLM"/>
    </source>
</evidence>
<protein>
    <recommendedName>
        <fullName evidence="3">Tail fiber assembly protein</fullName>
    </recommendedName>
</protein>
<dbReference type="Pfam" id="PF02413">
    <property type="entry name" value="Caudo_TAP"/>
    <property type="match status" value="1"/>
</dbReference>
<dbReference type="EMBL" id="CABWLC010000008">
    <property type="protein sequence ID" value="VXA84076.1"/>
    <property type="molecule type" value="Genomic_DNA"/>
</dbReference>
<dbReference type="AlphaFoldDB" id="A0A653KY29"/>
<name>A0A653KY29_AERVE</name>